<dbReference type="GO" id="GO:0005509">
    <property type="term" value="F:calcium ion binding"/>
    <property type="evidence" value="ECO:0007669"/>
    <property type="project" value="InterPro"/>
</dbReference>
<dbReference type="SUPFAM" id="SSF51120">
    <property type="entry name" value="beta-Roll"/>
    <property type="match status" value="3"/>
</dbReference>
<comment type="subcellular location">
    <subcellularLocation>
        <location evidence="1">Secreted</location>
    </subcellularLocation>
</comment>
<dbReference type="PANTHER" id="PTHR38340:SF1">
    <property type="entry name" value="S-LAYER PROTEIN"/>
    <property type="match status" value="1"/>
</dbReference>
<dbReference type="InterPro" id="IPR001343">
    <property type="entry name" value="Hemolysn_Ca-bd"/>
</dbReference>
<dbReference type="Gene3D" id="2.150.10.10">
    <property type="entry name" value="Serralysin-like metalloprotease, C-terminal"/>
    <property type="match status" value="5"/>
</dbReference>
<dbReference type="PANTHER" id="PTHR38340">
    <property type="entry name" value="S-LAYER PROTEIN"/>
    <property type="match status" value="1"/>
</dbReference>
<keyword evidence="2" id="KW-0964">Secreted</keyword>
<proteinExistence type="predicted"/>
<dbReference type="InterPro" id="IPR011049">
    <property type="entry name" value="Serralysin-like_metalloprot_C"/>
</dbReference>
<evidence type="ECO:0000313" key="4">
    <source>
        <dbReference type="Proteomes" id="UP000322545"/>
    </source>
</evidence>
<evidence type="ECO:0000256" key="1">
    <source>
        <dbReference type="ARBA" id="ARBA00004613"/>
    </source>
</evidence>
<name>A0A1M7B8A5_9RHOB</name>
<dbReference type="InterPro" id="IPR018511">
    <property type="entry name" value="Hemolysin-typ_Ca-bd_CS"/>
</dbReference>
<gene>
    <name evidence="3" type="ORF">SAMN05443432_101722</name>
</gene>
<accession>A0A1M7B8A5</accession>
<dbReference type="PRINTS" id="PR00313">
    <property type="entry name" value="CABNDNGRPT"/>
</dbReference>
<dbReference type="InterPro" id="IPR050557">
    <property type="entry name" value="RTX_toxin/Mannuronan_C5-epim"/>
</dbReference>
<organism evidence="3 4">
    <name type="scientific">Roseovarius litoreus</name>
    <dbReference type="NCBI Taxonomy" id="1155722"/>
    <lineage>
        <taxon>Bacteria</taxon>
        <taxon>Pseudomonadati</taxon>
        <taxon>Pseudomonadota</taxon>
        <taxon>Alphaproteobacteria</taxon>
        <taxon>Rhodobacterales</taxon>
        <taxon>Roseobacteraceae</taxon>
        <taxon>Roseovarius</taxon>
    </lineage>
</organism>
<reference evidence="3 4" key="1">
    <citation type="submission" date="2016-11" db="EMBL/GenBank/DDBJ databases">
        <authorList>
            <person name="Varghese N."/>
            <person name="Submissions S."/>
        </authorList>
    </citation>
    <scope>NUCLEOTIDE SEQUENCE [LARGE SCALE GENOMIC DNA]</scope>
    <source>
        <strain evidence="3 4">DSM 28249</strain>
    </source>
</reference>
<dbReference type="GO" id="GO:0005576">
    <property type="term" value="C:extracellular region"/>
    <property type="evidence" value="ECO:0007669"/>
    <property type="project" value="UniProtKB-SubCell"/>
</dbReference>
<protein>
    <submittedName>
        <fullName evidence="3">Ca2+-binding protein, RTX toxin-related</fullName>
    </submittedName>
</protein>
<evidence type="ECO:0000256" key="2">
    <source>
        <dbReference type="ARBA" id="ARBA00022525"/>
    </source>
</evidence>
<sequence length="813" mass="83278">MEFTQQTHDPGADGLHSGIMPNLVFSPLGADLGISVLGGMGLSQGIWRLTETGQLSFVAAEMRAEAYVASVIGGRQFRLLTEELDRLQEFGDKISLYSGQSGHYGDLVHLVATPVHGTDYMVAAVPDGSGLSVLRREPSGGLMQVSQLADSDEAYLAGPIALAAVQTVSGRTMVFAASQQESGISAFEVTAAGGLTRRASLGIEEEGVSFRPNLLETVTLEGRDFLLAGSFEAGAISVLEVTGSGALTLLDNTLDDRQTRFGGISVLQTLSHEGQVYVLAGGADDGLSLLQLLPNGQMVHLDTVSDTRALGLNNPNAVALTVFGGALHVVATSEREAGLSLLSAPLLPGREVVIGTEGADVLGIGADGGLIWDGGGADTLIGGAGADLFVLVQDGAPDEIRGFAPGQDRVDLSDWEGLYSTLQIGLETLSDGARITYGADVLTLRTASGAEIGWREILETDMLGIVRIAPPEFLTTQTDAPDVLLGGEGNDTINGAGGGDVITGMGGNDRLLGEAGADILRGGPGRDTLIGGTGADSLYGGDGNDSLEGLSSVDLLFGEAGHDTLAGGIGADTLYGGSGHDRLLGNTGVDLIYGGDGNDWISPGNGVDVVYGDGGNDTVIGRTGWDTLFGGDGDDSLLGSEGQDDLHGEAGDDTLSGGFGFDFLYGGDGQDALFGNLGSDLLEGGSGNDSLFGATGNDTLRGGPGHDVIQGSQGLDVIEGGPGNDTMRGGSLADEFIFRRGDDRDAILDFEAAHDILMLDAALVDGPANAQTVLDRHASFGDGTVTLDFGSGDIIEVTLYLGLGDLADNIQFL</sequence>
<dbReference type="PROSITE" id="PS00330">
    <property type="entry name" value="HEMOLYSIN_CALCIUM"/>
    <property type="match status" value="4"/>
</dbReference>
<keyword evidence="4" id="KW-1185">Reference proteome</keyword>
<dbReference type="RefSeq" id="WP_149778251.1">
    <property type="nucleotide sequence ID" value="NZ_FRCB01000001.1"/>
</dbReference>
<dbReference type="EMBL" id="FRCB01000001">
    <property type="protein sequence ID" value="SHL51258.1"/>
    <property type="molecule type" value="Genomic_DNA"/>
</dbReference>
<dbReference type="Pfam" id="PF00353">
    <property type="entry name" value="HemolysinCabind"/>
    <property type="match status" value="7"/>
</dbReference>
<dbReference type="Proteomes" id="UP000322545">
    <property type="component" value="Unassembled WGS sequence"/>
</dbReference>
<dbReference type="AlphaFoldDB" id="A0A1M7B8A5"/>
<evidence type="ECO:0000313" key="3">
    <source>
        <dbReference type="EMBL" id="SHL51258.1"/>
    </source>
</evidence>